<dbReference type="Proteomes" id="UP001171945">
    <property type="component" value="Unassembled WGS sequence"/>
</dbReference>
<dbReference type="PANTHER" id="PTHR23150">
    <property type="entry name" value="SULFATASE MODIFYING FACTOR 1, 2"/>
    <property type="match status" value="1"/>
</dbReference>
<keyword evidence="3" id="KW-1185">Reference proteome</keyword>
<sequence length="344" mass="39158">MIDYANRIVPSCLTHAQGRQFRLPPQSNKYRLLVKEGENLAQEGNIKDAIEKFKQAKQLVPCFKFPLENDKAKIIAAISSFEKGKQLAQIGKIEEAAVKFNEARQIDARIKFSIPENYTKIDSWIKFAASKNYAGKVFRDKLNDGSFGPRMVVIPAGRFQMGDIQDGGGSDEKPVHWVSVNEFAMGKYEVTFAEYDKFAEATGRTKPDDEEWGRGNRPVINVSWNDATAYTEWLSKQTGEHYRLPTEAEWEYAARAGTETRYWWGNDIGKNRANCRNSDCGDKFKYTSPVGSFSANPFGLYDTAGNVREWIFDSWHNDYTNAPNDGKIWAEGADKSYRVLRHCH</sequence>
<accession>A0ABT7VSW8</accession>
<organism evidence="2 3">
    <name type="scientific">Candidatus Marithioploca araucensis</name>
    <dbReference type="NCBI Taxonomy" id="70273"/>
    <lineage>
        <taxon>Bacteria</taxon>
        <taxon>Pseudomonadati</taxon>
        <taxon>Pseudomonadota</taxon>
        <taxon>Gammaproteobacteria</taxon>
        <taxon>Thiotrichales</taxon>
        <taxon>Thiotrichaceae</taxon>
        <taxon>Candidatus Marithioploca</taxon>
    </lineage>
</organism>
<protein>
    <submittedName>
        <fullName evidence="2">Formylglycine-generating enzyme family protein</fullName>
    </submittedName>
</protein>
<dbReference type="InterPro" id="IPR051043">
    <property type="entry name" value="Sulfatase_Mod_Factor_Kinase"/>
</dbReference>
<dbReference type="PANTHER" id="PTHR23150:SF35">
    <property type="entry name" value="BLL6746 PROTEIN"/>
    <property type="match status" value="1"/>
</dbReference>
<dbReference type="SUPFAM" id="SSF56436">
    <property type="entry name" value="C-type lectin-like"/>
    <property type="match status" value="1"/>
</dbReference>
<dbReference type="EMBL" id="JAUCGM010000242">
    <property type="protein sequence ID" value="MDM8562665.1"/>
    <property type="molecule type" value="Genomic_DNA"/>
</dbReference>
<dbReference type="InterPro" id="IPR042095">
    <property type="entry name" value="SUMF_sf"/>
</dbReference>
<name>A0ABT7VSW8_9GAMM</name>
<dbReference type="InterPro" id="IPR016187">
    <property type="entry name" value="CTDL_fold"/>
</dbReference>
<dbReference type="InterPro" id="IPR011990">
    <property type="entry name" value="TPR-like_helical_dom_sf"/>
</dbReference>
<proteinExistence type="predicted"/>
<dbReference type="Gene3D" id="3.90.1580.10">
    <property type="entry name" value="paralog of FGE (formylglycine-generating enzyme)"/>
    <property type="match status" value="1"/>
</dbReference>
<evidence type="ECO:0000259" key="1">
    <source>
        <dbReference type="Pfam" id="PF03781"/>
    </source>
</evidence>
<dbReference type="InterPro" id="IPR005532">
    <property type="entry name" value="SUMF_dom"/>
</dbReference>
<evidence type="ECO:0000313" key="2">
    <source>
        <dbReference type="EMBL" id="MDM8562665.1"/>
    </source>
</evidence>
<evidence type="ECO:0000313" key="3">
    <source>
        <dbReference type="Proteomes" id="UP001171945"/>
    </source>
</evidence>
<comment type="caution">
    <text evidence="2">The sequence shown here is derived from an EMBL/GenBank/DDBJ whole genome shotgun (WGS) entry which is preliminary data.</text>
</comment>
<dbReference type="SUPFAM" id="SSF48452">
    <property type="entry name" value="TPR-like"/>
    <property type="match status" value="1"/>
</dbReference>
<feature type="domain" description="Sulfatase-modifying factor enzyme-like" evidence="1">
    <location>
        <begin position="149"/>
        <end position="341"/>
    </location>
</feature>
<dbReference type="Pfam" id="PF03781">
    <property type="entry name" value="FGE-sulfatase"/>
    <property type="match status" value="1"/>
</dbReference>
<gene>
    <name evidence="2" type="ORF">QUF54_04850</name>
</gene>
<reference evidence="2" key="1">
    <citation type="submission" date="2023-06" db="EMBL/GenBank/DDBJ databases">
        <title>Uncultivated large filamentous bacteria from sulfidic sediments reveal new species and different genomic features in energy metabolism and defense.</title>
        <authorList>
            <person name="Fonseca A."/>
        </authorList>
    </citation>
    <scope>NUCLEOTIDE SEQUENCE</scope>
    <source>
        <strain evidence="2">HSG4</strain>
    </source>
</reference>